<dbReference type="Proteomes" id="UP000294813">
    <property type="component" value="Unassembled WGS sequence"/>
</dbReference>
<reference evidence="3 4" key="1">
    <citation type="submission" date="2019-03" db="EMBL/GenBank/DDBJ databases">
        <title>Genomic Encyclopedia of Type Strains, Phase IV (KMG-IV): sequencing the most valuable type-strain genomes for metagenomic binning, comparative biology and taxonomic classification.</title>
        <authorList>
            <person name="Goeker M."/>
        </authorList>
    </citation>
    <scope>NUCLEOTIDE SEQUENCE [LARGE SCALE GENOMIC DNA]</scope>
    <source>
        <strain evidence="3 4">DSM 11170</strain>
    </source>
</reference>
<organism evidence="3 4">
    <name type="scientific">Heliophilum fasciatum</name>
    <dbReference type="NCBI Taxonomy" id="35700"/>
    <lineage>
        <taxon>Bacteria</taxon>
        <taxon>Bacillati</taxon>
        <taxon>Bacillota</taxon>
        <taxon>Clostridia</taxon>
        <taxon>Eubacteriales</taxon>
        <taxon>Heliobacteriaceae</taxon>
        <taxon>Heliophilum</taxon>
    </lineage>
</organism>
<feature type="transmembrane region" description="Helical" evidence="2">
    <location>
        <begin position="6"/>
        <end position="25"/>
    </location>
</feature>
<feature type="region of interest" description="Disordered" evidence="1">
    <location>
        <begin position="32"/>
        <end position="88"/>
    </location>
</feature>
<keyword evidence="2" id="KW-0472">Membrane</keyword>
<keyword evidence="4" id="KW-1185">Reference proteome</keyword>
<evidence type="ECO:0000313" key="4">
    <source>
        <dbReference type="Proteomes" id="UP000294813"/>
    </source>
</evidence>
<evidence type="ECO:0000256" key="2">
    <source>
        <dbReference type="SAM" id="Phobius"/>
    </source>
</evidence>
<keyword evidence="2" id="KW-0812">Transmembrane</keyword>
<feature type="compositionally biased region" description="Polar residues" evidence="1">
    <location>
        <begin position="32"/>
        <end position="54"/>
    </location>
</feature>
<comment type="caution">
    <text evidence="3">The sequence shown here is derived from an EMBL/GenBank/DDBJ whole genome shotgun (WGS) entry which is preliminary data.</text>
</comment>
<evidence type="ECO:0000256" key="1">
    <source>
        <dbReference type="SAM" id="MobiDB-lite"/>
    </source>
</evidence>
<keyword evidence="2" id="KW-1133">Transmembrane helix</keyword>
<gene>
    <name evidence="3" type="ORF">EDD73_107125</name>
</gene>
<proteinExistence type="predicted"/>
<evidence type="ECO:0000313" key="3">
    <source>
        <dbReference type="EMBL" id="TCP65052.1"/>
    </source>
</evidence>
<sequence length="88" mass="9313">MSLRLYTWASVIIVLLGITVLSQGWNRYPFNTSAPGHAASSATSSTVPLSGTSQKTHEMKEPQGQPGTHESMNGATDATSVRGESKAH</sequence>
<protein>
    <submittedName>
        <fullName evidence="3">Uncharacterized protein</fullName>
    </submittedName>
</protein>
<dbReference type="EMBL" id="SLXT01000007">
    <property type="protein sequence ID" value="TCP65052.1"/>
    <property type="molecule type" value="Genomic_DNA"/>
</dbReference>
<name>A0A4R2RM57_9FIRM</name>
<dbReference type="AlphaFoldDB" id="A0A4R2RM57"/>
<accession>A0A4R2RM57</accession>
<feature type="compositionally biased region" description="Polar residues" evidence="1">
    <location>
        <begin position="65"/>
        <end position="79"/>
    </location>
</feature>